<dbReference type="Gene3D" id="1.10.287.70">
    <property type="match status" value="1"/>
</dbReference>
<dbReference type="InterPro" id="IPR001320">
    <property type="entry name" value="Iontro_rcpt_C"/>
</dbReference>
<dbReference type="SUPFAM" id="SSF53850">
    <property type="entry name" value="Periplasmic binding protein-like II"/>
    <property type="match status" value="1"/>
</dbReference>
<evidence type="ECO:0000313" key="12">
    <source>
        <dbReference type="EMBL" id="KAK6638777.1"/>
    </source>
</evidence>
<comment type="caution">
    <text evidence="12">The sequence shown here is derived from an EMBL/GenBank/DDBJ whole genome shotgun (WGS) entry which is preliminary data.</text>
</comment>
<evidence type="ECO:0000256" key="5">
    <source>
        <dbReference type="ARBA" id="ARBA00022989"/>
    </source>
</evidence>
<evidence type="ECO:0000259" key="11">
    <source>
        <dbReference type="Pfam" id="PF00060"/>
    </source>
</evidence>
<dbReference type="Pfam" id="PF00060">
    <property type="entry name" value="Lig_chan"/>
    <property type="match status" value="1"/>
</dbReference>
<dbReference type="Gene3D" id="3.40.190.10">
    <property type="entry name" value="Periplasmic binding protein-like II"/>
    <property type="match status" value="1"/>
</dbReference>
<feature type="domain" description="Ionotropic glutamate receptor C-terminal" evidence="11">
    <location>
        <begin position="381"/>
        <end position="665"/>
    </location>
</feature>
<feature type="transmembrane region" description="Helical" evidence="9">
    <location>
        <begin position="453"/>
        <end position="478"/>
    </location>
</feature>
<dbReference type="GO" id="GO:0005886">
    <property type="term" value="C:plasma membrane"/>
    <property type="evidence" value="ECO:0007669"/>
    <property type="project" value="UniProtKB-SubCell"/>
</dbReference>
<reference evidence="12 13" key="1">
    <citation type="submission" date="2023-10" db="EMBL/GenBank/DDBJ databases">
        <title>Genomes of two closely related lineages of the louse Polyplax serrata with different host specificities.</title>
        <authorList>
            <person name="Martinu J."/>
            <person name="Tarabai H."/>
            <person name="Stefka J."/>
            <person name="Hypsa V."/>
        </authorList>
    </citation>
    <scope>NUCLEOTIDE SEQUENCE [LARGE SCALE GENOMIC DNA]</scope>
    <source>
        <strain evidence="12">HR10_N</strain>
    </source>
</reference>
<dbReference type="GO" id="GO:0050906">
    <property type="term" value="P:detection of stimulus involved in sensory perception"/>
    <property type="evidence" value="ECO:0007669"/>
    <property type="project" value="UniProtKB-ARBA"/>
</dbReference>
<evidence type="ECO:0000256" key="2">
    <source>
        <dbReference type="ARBA" id="ARBA00008685"/>
    </source>
</evidence>
<name>A0AAN8S7L8_POLSC</name>
<evidence type="ECO:0000256" key="6">
    <source>
        <dbReference type="ARBA" id="ARBA00023136"/>
    </source>
</evidence>
<evidence type="ECO:0000256" key="9">
    <source>
        <dbReference type="SAM" id="Phobius"/>
    </source>
</evidence>
<keyword evidence="8" id="KW-0325">Glycoprotein</keyword>
<dbReference type="PANTHER" id="PTHR42643:SF24">
    <property type="entry name" value="IONOTROPIC RECEPTOR 60A"/>
    <property type="match status" value="1"/>
</dbReference>
<keyword evidence="5 9" id="KW-1133">Transmembrane helix</keyword>
<evidence type="ECO:0000256" key="7">
    <source>
        <dbReference type="ARBA" id="ARBA00023170"/>
    </source>
</evidence>
<evidence type="ECO:0000256" key="4">
    <source>
        <dbReference type="ARBA" id="ARBA00022692"/>
    </source>
</evidence>
<keyword evidence="6 9" id="KW-0472">Membrane</keyword>
<dbReference type="AlphaFoldDB" id="A0AAN8S7L8"/>
<organism evidence="12 13">
    <name type="scientific">Polyplax serrata</name>
    <name type="common">Common mouse louse</name>
    <dbReference type="NCBI Taxonomy" id="468196"/>
    <lineage>
        <taxon>Eukaryota</taxon>
        <taxon>Metazoa</taxon>
        <taxon>Ecdysozoa</taxon>
        <taxon>Arthropoda</taxon>
        <taxon>Hexapoda</taxon>
        <taxon>Insecta</taxon>
        <taxon>Pterygota</taxon>
        <taxon>Neoptera</taxon>
        <taxon>Paraneoptera</taxon>
        <taxon>Psocodea</taxon>
        <taxon>Troctomorpha</taxon>
        <taxon>Phthiraptera</taxon>
        <taxon>Anoplura</taxon>
        <taxon>Polyplacidae</taxon>
        <taxon>Polyplax</taxon>
    </lineage>
</organism>
<keyword evidence="4 9" id="KW-0812">Transmembrane</keyword>
<keyword evidence="3" id="KW-1003">Cell membrane</keyword>
<evidence type="ECO:0000313" key="13">
    <source>
        <dbReference type="Proteomes" id="UP001372834"/>
    </source>
</evidence>
<accession>A0AAN8S7L8</accession>
<keyword evidence="10" id="KW-0732">Signal</keyword>
<evidence type="ECO:0000256" key="8">
    <source>
        <dbReference type="ARBA" id="ARBA00023180"/>
    </source>
</evidence>
<comment type="similarity">
    <text evidence="2">Belongs to the glutamate-gated ion channel (TC 1.A.10.1) family.</text>
</comment>
<feature type="signal peptide" evidence="10">
    <location>
        <begin position="1"/>
        <end position="19"/>
    </location>
</feature>
<evidence type="ECO:0000256" key="10">
    <source>
        <dbReference type="SAM" id="SignalP"/>
    </source>
</evidence>
<protein>
    <recommendedName>
        <fullName evidence="11">Ionotropic glutamate receptor C-terminal domain-containing protein</fullName>
    </recommendedName>
</protein>
<sequence>MNSLIVILAVILIKDSVVGQEFDNITEFTLRHLDLSNFDEDGVTYANDSVCGPEANPENTGLRGLVLYTAYKYLKGCVNVILYDREFEEQSRKLHFKLKDLFAAFPGDYVNGQISNDIKINDDFLVPQKNRCTHYLLFISNLGWTTKLVGRQTVSKVIVVTLSSRWKIEDYLQRADARKIINLLIISHVSKQDLLFGLEEGSILSDFTNLYTHNLLTDPVGSSTVKFLTSWRCGKLSRELNLFPKKMSKGFNGKQFVISASEQPPFTFRRRISLDEDSNDSQLWDGVEIRLLRLLASFLNYTIEINEPKMLISKRKGPSEVVIEDIVEGLAEIGSAGVYVTNQRLSEIWLSAQHTTDCAAFITKASTSLPRYRAILGPFQLSVWITLTICYLVAIIPLTFADSHSLKPLIRNPWLIEDMFWHVFGTFTNLFTFTEKKSWTKSTKNASRLLIGWYWAFSIIVTACYTGSIVSFITLFVFPDVIDHVDQLVKMNFRVGTLSTAGWDTWFNNSEHEKTKWLLRDIELVPTATQGLKNVSNSFYLPMFRPYAFLAGRAQMEYIVQANYTSSRRREKLHISKDCFVPFGVSFVFPRKAIYADKFNEYILRIQQTGLMGKLLNEFKWEVERSSTGKLLQAGTGRPLREVVPLQRKLTLDDTQGMYLLLGAGYLIATVALGGEVITWSYKKRKSRTPNDHKSPQAGKWETYKSGALRSLVSFLRKRDDVVHDVSEDADYNRYGRERFDSASSGKDIGRRVLGTPRVSRSYLDRLFGEENKHGDSTSENYIHVIDCEVERPLEKAEYDSITSLPWALGKIFMAEYDGSTASMVSLLYAKENASKEALSGANFLGFEKRWIR</sequence>
<dbReference type="EMBL" id="JAWJWE010000003">
    <property type="protein sequence ID" value="KAK6638777.1"/>
    <property type="molecule type" value="Genomic_DNA"/>
</dbReference>
<comment type="subcellular location">
    <subcellularLocation>
        <location evidence="1">Cell membrane</location>
        <topology evidence="1">Multi-pass membrane protein</topology>
    </subcellularLocation>
</comment>
<proteinExistence type="inferred from homology"/>
<evidence type="ECO:0000256" key="3">
    <source>
        <dbReference type="ARBA" id="ARBA00022475"/>
    </source>
</evidence>
<dbReference type="GO" id="GO:0015276">
    <property type="term" value="F:ligand-gated monoatomic ion channel activity"/>
    <property type="evidence" value="ECO:0007669"/>
    <property type="project" value="InterPro"/>
</dbReference>
<keyword evidence="7" id="KW-0675">Receptor</keyword>
<feature type="transmembrane region" description="Helical" evidence="9">
    <location>
        <begin position="658"/>
        <end position="682"/>
    </location>
</feature>
<dbReference type="Proteomes" id="UP001372834">
    <property type="component" value="Unassembled WGS sequence"/>
</dbReference>
<feature type="chain" id="PRO_5042847818" description="Ionotropic glutamate receptor C-terminal domain-containing protein" evidence="10">
    <location>
        <begin position="20"/>
        <end position="853"/>
    </location>
</feature>
<gene>
    <name evidence="12" type="ORF">RUM43_007046</name>
</gene>
<feature type="transmembrane region" description="Helical" evidence="9">
    <location>
        <begin position="381"/>
        <end position="401"/>
    </location>
</feature>
<evidence type="ECO:0000256" key="1">
    <source>
        <dbReference type="ARBA" id="ARBA00004651"/>
    </source>
</evidence>
<dbReference type="PANTHER" id="PTHR42643">
    <property type="entry name" value="IONOTROPIC RECEPTOR 20A-RELATED"/>
    <property type="match status" value="1"/>
</dbReference>
<dbReference type="InterPro" id="IPR052192">
    <property type="entry name" value="Insect_Ionotropic_Sensory_Rcpt"/>
</dbReference>